<dbReference type="SUPFAM" id="SSF53756">
    <property type="entry name" value="UDP-Glycosyltransferase/glycogen phosphorylase"/>
    <property type="match status" value="1"/>
</dbReference>
<evidence type="ECO:0000313" key="1">
    <source>
        <dbReference type="EMBL" id="CAB4642007.1"/>
    </source>
</evidence>
<protein>
    <submittedName>
        <fullName evidence="1">Unannotated protein</fullName>
    </submittedName>
</protein>
<sequence>MSFGGKSSHSSDSNRPKALFINLSERMVESPRQNRQMNALADEYDIYTVGIGPPPTKSICHVDVSYSPRFTIRNIDVCAFPRVVFFMFLCVIGCFSLAHRLQPTAGNTLSPRRIIKLIPTTQFEIVCGRDLQSFWACQQVPSVELVWIDLPDFTPLQQEHDNIWRKTWGRYFQHAAQLLAKSKALTTTVTEGLSKRFQEDFQITPHLLLNVPPYRERVAREQLNGGAPLRLVHSGAAIRSRGLHLMIEAVCRTENVTLDMVLLPTDQNYLEELKQLSRGKDFINFRSPVELNHIITDLRNYDSALIVIAPQNFNYANCLPNKFFEAIQARIPIISGPTPDMKRIIEEYDIGTVATDFSVDAISQAIYEMKRAHVGDHWKQFEIGLDECAKLFCASEEDAKLADLISRSLANLRI</sequence>
<dbReference type="AlphaFoldDB" id="A0A6J6JXA3"/>
<name>A0A6J6JXA3_9ZZZZ</name>
<organism evidence="1">
    <name type="scientific">freshwater metagenome</name>
    <dbReference type="NCBI Taxonomy" id="449393"/>
    <lineage>
        <taxon>unclassified sequences</taxon>
        <taxon>metagenomes</taxon>
        <taxon>ecological metagenomes</taxon>
    </lineage>
</organism>
<dbReference type="Gene3D" id="3.40.50.2000">
    <property type="entry name" value="Glycogen Phosphorylase B"/>
    <property type="match status" value="1"/>
</dbReference>
<proteinExistence type="predicted"/>
<accession>A0A6J6JXA3</accession>
<gene>
    <name evidence="1" type="ORF">UFOPK2169_00168</name>
</gene>
<reference evidence="1" key="1">
    <citation type="submission" date="2020-05" db="EMBL/GenBank/DDBJ databases">
        <authorList>
            <person name="Chiriac C."/>
            <person name="Salcher M."/>
            <person name="Ghai R."/>
            <person name="Kavagutti S V."/>
        </authorList>
    </citation>
    <scope>NUCLEOTIDE SEQUENCE</scope>
</reference>
<dbReference type="EMBL" id="CAEZWE010000003">
    <property type="protein sequence ID" value="CAB4642007.1"/>
    <property type="molecule type" value="Genomic_DNA"/>
</dbReference>